<proteinExistence type="predicted"/>
<accession>A0A7C9DW09</accession>
<dbReference type="InterPro" id="IPR024752">
    <property type="entry name" value="Myb/SANT-like_dom"/>
</dbReference>
<reference evidence="2" key="1">
    <citation type="journal article" date="2013" name="J. Plant Res.">
        <title>Effect of fungi and light on seed germination of three Opuntia species from semiarid lands of central Mexico.</title>
        <authorList>
            <person name="Delgado-Sanchez P."/>
            <person name="Jimenez-Bremont J.F."/>
            <person name="Guerrero-Gonzalez Mde L."/>
            <person name="Flores J."/>
        </authorList>
    </citation>
    <scope>NUCLEOTIDE SEQUENCE</scope>
    <source>
        <tissue evidence="2">Cladode</tissue>
    </source>
</reference>
<evidence type="ECO:0000313" key="2">
    <source>
        <dbReference type="EMBL" id="MBA4647888.1"/>
    </source>
</evidence>
<organism evidence="2">
    <name type="scientific">Opuntia streptacantha</name>
    <name type="common">Prickly pear cactus</name>
    <name type="synonym">Opuntia cardona</name>
    <dbReference type="NCBI Taxonomy" id="393608"/>
    <lineage>
        <taxon>Eukaryota</taxon>
        <taxon>Viridiplantae</taxon>
        <taxon>Streptophyta</taxon>
        <taxon>Embryophyta</taxon>
        <taxon>Tracheophyta</taxon>
        <taxon>Spermatophyta</taxon>
        <taxon>Magnoliopsida</taxon>
        <taxon>eudicotyledons</taxon>
        <taxon>Gunneridae</taxon>
        <taxon>Pentapetalae</taxon>
        <taxon>Caryophyllales</taxon>
        <taxon>Cactineae</taxon>
        <taxon>Cactaceae</taxon>
        <taxon>Opuntioideae</taxon>
        <taxon>Opuntia</taxon>
    </lineage>
</organism>
<evidence type="ECO:0000259" key="1">
    <source>
        <dbReference type="Pfam" id="PF12776"/>
    </source>
</evidence>
<dbReference type="AlphaFoldDB" id="A0A7C9DW09"/>
<protein>
    <recommendedName>
        <fullName evidence="1">Myb/SANT-like domain-containing protein</fullName>
    </recommendedName>
</protein>
<dbReference type="Pfam" id="PF12776">
    <property type="entry name" value="Myb_DNA-bind_3"/>
    <property type="match status" value="1"/>
</dbReference>
<dbReference type="PANTHER" id="PTHR46250">
    <property type="entry name" value="MYB/SANT-LIKE DNA-BINDING DOMAIN PROTEIN-RELATED"/>
    <property type="match status" value="1"/>
</dbReference>
<dbReference type="EMBL" id="GISG01152911">
    <property type="protein sequence ID" value="MBA4647888.1"/>
    <property type="molecule type" value="Transcribed_RNA"/>
</dbReference>
<reference evidence="2" key="2">
    <citation type="submission" date="2020-07" db="EMBL/GenBank/DDBJ databases">
        <authorList>
            <person name="Vera ALvarez R."/>
            <person name="Arias-Moreno D.M."/>
            <person name="Jimenez-Jacinto V."/>
            <person name="Jimenez-Bremont J.F."/>
            <person name="Swaminathan K."/>
            <person name="Moose S.P."/>
            <person name="Guerrero-Gonzalez M.L."/>
            <person name="Marino-Ramirez L."/>
            <person name="Landsman D."/>
            <person name="Rodriguez-Kessler M."/>
            <person name="Delgado-Sanchez P."/>
        </authorList>
    </citation>
    <scope>NUCLEOTIDE SEQUENCE</scope>
    <source>
        <tissue evidence="2">Cladode</tissue>
    </source>
</reference>
<dbReference type="PANTHER" id="PTHR46250:SF17">
    <property type="entry name" value="MYB_SANT-LIKE DOMAIN-CONTAINING PROTEIN"/>
    <property type="match status" value="1"/>
</dbReference>
<feature type="domain" description="Myb/SANT-like" evidence="1">
    <location>
        <begin position="16"/>
        <end position="116"/>
    </location>
</feature>
<name>A0A7C9DW09_OPUST</name>
<sequence>MASPKQRGRGKNKRIWTAEEDDVLIEVLKDLVIGGTSFKADNGFKPGFLNTVEEALRAKLPGSGLKAVPHINSRFRHFKGVHSIIHDMVVGNCTSGFGWDSELKTVVAEKEVWRTYLKHHPKASDWRANLALIMRICVSFLERIVLQDKILKVRKTLKMK</sequence>